<evidence type="ECO:0000256" key="9">
    <source>
        <dbReference type="ARBA" id="ARBA00022989"/>
    </source>
</evidence>
<dbReference type="GO" id="GO:0005789">
    <property type="term" value="C:endoplasmic reticulum membrane"/>
    <property type="evidence" value="ECO:0007669"/>
    <property type="project" value="UniProtKB-SubCell"/>
</dbReference>
<comment type="function">
    <text evidence="11 14">Dol-P-Man:Man(5)GlcNAc(2)-PP-Dol alpha-1,3-mannosyltransferase that operates in the biosynthetic pathway of dolichol-linked oligosaccharides, the glycan precursors employed in protein asparagine (N)-glycosylation. The assembly of dolichol-linked oligosaccharides begins on the cytosolic side of the endoplasmic reticulum membrane and finishes in its lumen. The sequential addition of sugars to dolichol pyrophosphate produces dolichol-linked oligosaccharides containing fourteen sugars, including two GlcNAcs, nine mannoses and three glucoses. Once assembled, the oligosaccharide is transferred from the lipid to nascent proteins by oligosaccharyltransferases. In the lumen of the endoplasmic reticulum, adds the first dolichyl beta-D-mannosyl phosphate derived mannose in an alpha-1,3 linkage to Man(5)GlcNAc(2)-PP-dolichol to produce Man(6)GlcNAc(2)-PP-dolichol.</text>
</comment>
<dbReference type="EMBL" id="NPHW01002470">
    <property type="protein sequence ID" value="OXV11414.1"/>
    <property type="molecule type" value="Genomic_DNA"/>
</dbReference>
<evidence type="ECO:0000256" key="8">
    <source>
        <dbReference type="ARBA" id="ARBA00022824"/>
    </source>
</evidence>
<dbReference type="Pfam" id="PF05208">
    <property type="entry name" value="ALG3"/>
    <property type="match status" value="1"/>
</dbReference>
<feature type="transmembrane region" description="Helical" evidence="14">
    <location>
        <begin position="140"/>
        <end position="162"/>
    </location>
</feature>
<keyword evidence="8 14" id="KW-0256">Endoplasmic reticulum</keyword>
<organism evidence="15 16">
    <name type="scientific">Elaphomyces granulatus</name>
    <dbReference type="NCBI Taxonomy" id="519963"/>
    <lineage>
        <taxon>Eukaryota</taxon>
        <taxon>Fungi</taxon>
        <taxon>Dikarya</taxon>
        <taxon>Ascomycota</taxon>
        <taxon>Pezizomycotina</taxon>
        <taxon>Eurotiomycetes</taxon>
        <taxon>Eurotiomycetidae</taxon>
        <taxon>Eurotiales</taxon>
        <taxon>Elaphomycetaceae</taxon>
        <taxon>Elaphomyces</taxon>
    </lineage>
</organism>
<protein>
    <recommendedName>
        <fullName evidence="4 14">Dol-P-Man:Man(5)GlcNAc(2)-PP-Dol alpha-1,3-mannosyltransferase</fullName>
        <ecNumber evidence="3 14">2.4.1.258</ecNumber>
    </recommendedName>
    <alternativeName>
        <fullName evidence="14">Dol-P-Man-dependent alpha(1-3)-mannosyltransferase</fullName>
    </alternativeName>
</protein>
<dbReference type="EC" id="2.4.1.258" evidence="3 14"/>
<evidence type="ECO:0000256" key="10">
    <source>
        <dbReference type="ARBA" id="ARBA00023136"/>
    </source>
</evidence>
<keyword evidence="9 14" id="KW-1133">Transmembrane helix</keyword>
<reference evidence="15 16" key="1">
    <citation type="journal article" date="2015" name="Environ. Microbiol.">
        <title>Metagenome sequence of Elaphomyces granulatus from sporocarp tissue reveals Ascomycota ectomycorrhizal fingerprints of genome expansion and a Proteobacteria-rich microbiome.</title>
        <authorList>
            <person name="Quandt C.A."/>
            <person name="Kohler A."/>
            <person name="Hesse C.N."/>
            <person name="Sharpton T.J."/>
            <person name="Martin F."/>
            <person name="Spatafora J.W."/>
        </authorList>
    </citation>
    <scope>NUCLEOTIDE SEQUENCE [LARGE SCALE GENOMIC DNA]</scope>
    <source>
        <strain evidence="15 16">OSC145934</strain>
    </source>
</reference>
<comment type="caution">
    <text evidence="15">The sequence shown here is derived from an EMBL/GenBank/DDBJ whole genome shotgun (WGS) entry which is preliminary data.</text>
</comment>
<keyword evidence="6 14" id="KW-0808">Transferase</keyword>
<keyword evidence="5 14" id="KW-0328">Glycosyltransferase</keyword>
<evidence type="ECO:0000256" key="4">
    <source>
        <dbReference type="ARBA" id="ARBA00015561"/>
    </source>
</evidence>
<evidence type="ECO:0000256" key="12">
    <source>
        <dbReference type="ARBA" id="ARBA00049506"/>
    </source>
</evidence>
<keyword evidence="7 14" id="KW-0812">Transmembrane</keyword>
<evidence type="ECO:0000256" key="3">
    <source>
        <dbReference type="ARBA" id="ARBA00011964"/>
    </source>
</evidence>
<evidence type="ECO:0000313" key="15">
    <source>
        <dbReference type="EMBL" id="OXV11414.1"/>
    </source>
</evidence>
<dbReference type="Proteomes" id="UP000243515">
    <property type="component" value="Unassembled WGS sequence"/>
</dbReference>
<comment type="pathway">
    <text evidence="2 14">Protein modification; protein glycosylation.</text>
</comment>
<dbReference type="OrthoDB" id="20028at2759"/>
<evidence type="ECO:0000256" key="7">
    <source>
        <dbReference type="ARBA" id="ARBA00022692"/>
    </source>
</evidence>
<dbReference type="GO" id="GO:0052925">
    <property type="term" value="F:dol-P-Man:Man(5)GlcNAc(2)-PP-Dol alpha-1,3-mannosyltransferase activity"/>
    <property type="evidence" value="ECO:0007669"/>
    <property type="project" value="UniProtKB-EC"/>
</dbReference>
<feature type="transmembrane region" description="Helical" evidence="14">
    <location>
        <begin position="20"/>
        <end position="39"/>
    </location>
</feature>
<dbReference type="UniPathway" id="UPA00378"/>
<gene>
    <name evidence="15" type="ORF">Egran_00825</name>
</gene>
<dbReference type="PANTHER" id="PTHR12646:SF0">
    <property type="entry name" value="DOL-P-MAN:MAN(5)GLCNAC(2)-PP-DOL ALPHA-1,3-MANNOSYLTRANSFERASE"/>
    <property type="match status" value="1"/>
</dbReference>
<dbReference type="AlphaFoldDB" id="A0A232M561"/>
<dbReference type="PANTHER" id="PTHR12646">
    <property type="entry name" value="NOT56 - RELATED"/>
    <property type="match status" value="1"/>
</dbReference>
<feature type="transmembrane region" description="Helical" evidence="14">
    <location>
        <begin position="182"/>
        <end position="214"/>
    </location>
</feature>
<evidence type="ECO:0000256" key="2">
    <source>
        <dbReference type="ARBA" id="ARBA00004922"/>
    </source>
</evidence>
<evidence type="ECO:0000256" key="6">
    <source>
        <dbReference type="ARBA" id="ARBA00022679"/>
    </source>
</evidence>
<comment type="subcellular location">
    <subcellularLocation>
        <location evidence="1 14">Endoplasmic reticulum membrane</location>
        <topology evidence="1 14">Multi-pass membrane protein</topology>
    </subcellularLocation>
</comment>
<evidence type="ECO:0000256" key="14">
    <source>
        <dbReference type="RuleBase" id="RU364047"/>
    </source>
</evidence>
<evidence type="ECO:0000256" key="1">
    <source>
        <dbReference type="ARBA" id="ARBA00004477"/>
    </source>
</evidence>
<evidence type="ECO:0000256" key="11">
    <source>
        <dbReference type="ARBA" id="ARBA00044743"/>
    </source>
</evidence>
<keyword evidence="10 14" id="KW-0472">Membrane</keyword>
<dbReference type="InterPro" id="IPR007873">
    <property type="entry name" value="Glycosyltransferase_ALG3"/>
</dbReference>
<comment type="catalytic activity">
    <reaction evidence="12 14">
        <text>an alpha-D-Man-(1-&gt;2)-alpha-D-Man-(1-&gt;2)-alpha-D-Man-(1-&gt;3)-[alpha-D-Man-(1-&gt;6)]-beta-D-Man-(1-&gt;4)-beta-D-GlcNAc-(1-&gt;4)-alpha-D-GlcNAc-diphospho-di-trans,poly-cis-dolichol + a di-trans,poly-cis-dolichyl beta-D-mannosyl phosphate = an alpha-D-Man-(1-&gt;2)-alpha-D-Man-(1-&gt;2)-alpha-D-Man-(1-&gt;3)-[alpha-D-Man-(1-&gt;3)-alpha-D-Man-(1-&gt;6)]-beta-D-Man-(1-&gt;4)-beta-D-GlcNAc-(1-&gt;4)-alpha-D-GlcNAc-diphospho-di-trans,poly-cis-dolichol + a di-trans,poly-cis-dolichyl phosphate + H(+)</text>
        <dbReference type="Rhea" id="RHEA:29527"/>
        <dbReference type="Rhea" id="RHEA-COMP:19498"/>
        <dbReference type="Rhea" id="RHEA-COMP:19501"/>
        <dbReference type="Rhea" id="RHEA-COMP:19516"/>
        <dbReference type="Rhea" id="RHEA-COMP:19517"/>
        <dbReference type="ChEBI" id="CHEBI:15378"/>
        <dbReference type="ChEBI" id="CHEBI:57683"/>
        <dbReference type="ChEBI" id="CHEBI:58211"/>
        <dbReference type="ChEBI" id="CHEBI:132515"/>
        <dbReference type="ChEBI" id="CHEBI:132516"/>
        <dbReference type="EC" id="2.4.1.258"/>
    </reaction>
    <physiologicalReaction direction="left-to-right" evidence="12 14">
        <dbReference type="Rhea" id="RHEA:29528"/>
    </physiologicalReaction>
</comment>
<comment type="similarity">
    <text evidence="13">Belongs to the glycosyltransferase ALG3 family.</text>
</comment>
<evidence type="ECO:0000256" key="5">
    <source>
        <dbReference type="ARBA" id="ARBA00022676"/>
    </source>
</evidence>
<keyword evidence="16" id="KW-1185">Reference proteome</keyword>
<sequence>MDLYRLAHDILTNPKHAKWIAPLLILADACLCFLIIWRVPYTEIDWTTYMQHVSLFQSGERDYTRIEGDTGPLVYPAGHVYVYSFLYDVTDGGRDILLGQILFAILYLLTLAVVMACYIRAQAPPYLFLLLILSKRLHSVYVLRLFNDGIATLAMWTAIFLFQKGYPLAGVVAWTSGVSIKMSLLLLAPAIAVIVALTGGITASIRLGIVAILVQASKLPFRRRL</sequence>
<proteinExistence type="inferred from homology"/>
<evidence type="ECO:0000313" key="16">
    <source>
        <dbReference type="Proteomes" id="UP000243515"/>
    </source>
</evidence>
<name>A0A232M561_9EURO</name>
<accession>A0A232M561</accession>
<evidence type="ECO:0000256" key="13">
    <source>
        <dbReference type="ARBA" id="ARBA00093457"/>
    </source>
</evidence>
<feature type="transmembrane region" description="Helical" evidence="14">
    <location>
        <begin position="96"/>
        <end position="119"/>
    </location>
</feature>